<protein>
    <submittedName>
        <fullName evidence="3">Uncharacterized protein</fullName>
    </submittedName>
</protein>
<evidence type="ECO:0000256" key="2">
    <source>
        <dbReference type="SAM" id="SignalP"/>
    </source>
</evidence>
<dbReference type="Proteomes" id="UP000182835">
    <property type="component" value="Unassembled WGS sequence"/>
</dbReference>
<reference evidence="3 4" key="1">
    <citation type="submission" date="2014-12" db="EMBL/GenBank/DDBJ databases">
        <title>Draft genome sequences of 29 type strains of Enterococci.</title>
        <authorList>
            <person name="Zhong Z."/>
            <person name="Sun Z."/>
            <person name="Liu W."/>
            <person name="Zhang W."/>
            <person name="Zhang H."/>
        </authorList>
    </citation>
    <scope>NUCLEOTIDE SEQUENCE [LARGE SCALE GENOMIC DNA]</scope>
    <source>
        <strain evidence="3 4">DSM 21207</strain>
    </source>
</reference>
<evidence type="ECO:0000313" key="3">
    <source>
        <dbReference type="EMBL" id="OJG15255.1"/>
    </source>
</evidence>
<dbReference type="STRING" id="317010.RU96_GL002514"/>
<name>A0A1L8R6C5_9ENTE</name>
<dbReference type="RefSeq" id="WP_071864844.1">
    <property type="nucleotide sequence ID" value="NZ_JBHLVQ010000022.1"/>
</dbReference>
<sequence>MKLRRDILGVVLAFMSAGFVATGLNTDAYQAVYDTQVKQEQKVQQAINSEFITSQDKKDLQQTVTNFAKIKNRENRSGLKEKINQQEKLLHKVNLRLVKKEAKVAAQEYQLVTADLTELNEKSQEPFITADDEAKVTALTNELAEITSPQKVKPVRTLASKTEKLATEMKANQAEMLEFVANLKEDNKIASDLQKHKFLTKNDKTELANLQKENEKYFLDADDLLVLKSHFDSSKSKVTTLKSRATATEQDFKENEKVVRELIKATNELLSKGDLNSDEKTELKQIRSVLNDALGLKNYQPGDLANNYTTLKTSYDSSYKVSSERQEKAKRLAAEAAARKKAAELKAAKEAQEKAERQKEAQAQTVANTPSNNETPAPIQTSAGWYQAPNGYKFLKVESGKTYGQVKNPGNFSLITVAQAANYTPGHGNGSAKQ</sequence>
<dbReference type="OrthoDB" id="2182718at2"/>
<feature type="chain" id="PRO_5039581001" evidence="2">
    <location>
        <begin position="22"/>
        <end position="434"/>
    </location>
</feature>
<gene>
    <name evidence="3" type="ORF">RU96_GL002514</name>
</gene>
<organism evidence="3 4">
    <name type="scientific">Enterococcus canintestini</name>
    <dbReference type="NCBI Taxonomy" id="317010"/>
    <lineage>
        <taxon>Bacteria</taxon>
        <taxon>Bacillati</taxon>
        <taxon>Bacillota</taxon>
        <taxon>Bacilli</taxon>
        <taxon>Lactobacillales</taxon>
        <taxon>Enterococcaceae</taxon>
        <taxon>Enterococcus</taxon>
    </lineage>
</organism>
<dbReference type="EMBL" id="JXKG01000009">
    <property type="protein sequence ID" value="OJG15255.1"/>
    <property type="molecule type" value="Genomic_DNA"/>
</dbReference>
<evidence type="ECO:0000256" key="1">
    <source>
        <dbReference type="SAM" id="MobiDB-lite"/>
    </source>
</evidence>
<dbReference type="AlphaFoldDB" id="A0A1L8R6C5"/>
<feature type="region of interest" description="Disordered" evidence="1">
    <location>
        <begin position="345"/>
        <end position="384"/>
    </location>
</feature>
<keyword evidence="2" id="KW-0732">Signal</keyword>
<feature type="signal peptide" evidence="2">
    <location>
        <begin position="1"/>
        <end position="21"/>
    </location>
</feature>
<feature type="compositionally biased region" description="Polar residues" evidence="1">
    <location>
        <begin position="365"/>
        <end position="384"/>
    </location>
</feature>
<evidence type="ECO:0000313" key="4">
    <source>
        <dbReference type="Proteomes" id="UP000182835"/>
    </source>
</evidence>
<comment type="caution">
    <text evidence="3">The sequence shown here is derived from an EMBL/GenBank/DDBJ whole genome shotgun (WGS) entry which is preliminary data.</text>
</comment>
<proteinExistence type="predicted"/>
<feature type="compositionally biased region" description="Basic and acidic residues" evidence="1">
    <location>
        <begin position="345"/>
        <end position="360"/>
    </location>
</feature>
<accession>A0A1L8R6C5</accession>